<feature type="transmembrane region" description="Helical" evidence="1">
    <location>
        <begin position="24"/>
        <end position="44"/>
    </location>
</feature>
<dbReference type="Proteomes" id="UP000259328">
    <property type="component" value="Chromosome"/>
</dbReference>
<dbReference type="AlphaFoldDB" id="A0A3B0PML6"/>
<proteinExistence type="predicted"/>
<sequence>MLSLSWLYKTLTTRLISFAELSRVYPSFAATVNFTVGVLTALVLKVTSL</sequence>
<dbReference type="EMBL" id="LS991953">
    <property type="protein sequence ID" value="SYV92736.1"/>
    <property type="molecule type" value="Genomic_DNA"/>
</dbReference>
<evidence type="ECO:0000256" key="1">
    <source>
        <dbReference type="SAM" id="Phobius"/>
    </source>
</evidence>
<reference evidence="3" key="1">
    <citation type="submission" date="2018-06" db="EMBL/GenBank/DDBJ databases">
        <authorList>
            <consortium name="Pathogen Informatics"/>
        </authorList>
    </citation>
    <scope>NUCLEOTIDE SEQUENCE [LARGE SCALE GENOMIC DNA]</scope>
    <source>
        <strain evidence="3">NCTC10124</strain>
    </source>
</reference>
<keyword evidence="1" id="KW-1133">Transmembrane helix</keyword>
<gene>
    <name evidence="2" type="ORF">NCTC10124_00463</name>
</gene>
<protein>
    <submittedName>
        <fullName evidence="2">Uncharacterized protein</fullName>
    </submittedName>
</protein>
<evidence type="ECO:0000313" key="2">
    <source>
        <dbReference type="EMBL" id="SYV92736.1"/>
    </source>
</evidence>
<accession>A0A3B0PML6</accession>
<keyword evidence="1" id="KW-0812">Transmembrane</keyword>
<name>A0A3B0PML6_MYCSY</name>
<organism evidence="2 3">
    <name type="scientific">Mycoplasmopsis synoviae</name>
    <name type="common">Mycoplasma synoviae</name>
    <dbReference type="NCBI Taxonomy" id="2109"/>
    <lineage>
        <taxon>Bacteria</taxon>
        <taxon>Bacillati</taxon>
        <taxon>Mycoplasmatota</taxon>
        <taxon>Mycoplasmoidales</taxon>
        <taxon>Metamycoplasmataceae</taxon>
        <taxon>Mycoplasmopsis</taxon>
    </lineage>
</organism>
<keyword evidence="1" id="KW-0472">Membrane</keyword>
<evidence type="ECO:0000313" key="3">
    <source>
        <dbReference type="Proteomes" id="UP000259328"/>
    </source>
</evidence>